<keyword evidence="2" id="KW-0732">Signal</keyword>
<proteinExistence type="predicted"/>
<organism evidence="3 4">
    <name type="scientific">Pseudomonas fluorescens</name>
    <dbReference type="NCBI Taxonomy" id="294"/>
    <lineage>
        <taxon>Bacteria</taxon>
        <taxon>Pseudomonadati</taxon>
        <taxon>Pseudomonadota</taxon>
        <taxon>Gammaproteobacteria</taxon>
        <taxon>Pseudomonadales</taxon>
        <taxon>Pseudomonadaceae</taxon>
        <taxon>Pseudomonas</taxon>
    </lineage>
</organism>
<name>A0A5E7M891_PSEFL</name>
<feature type="compositionally biased region" description="Basic and acidic residues" evidence="1">
    <location>
        <begin position="32"/>
        <end position="87"/>
    </location>
</feature>
<evidence type="ECO:0000256" key="2">
    <source>
        <dbReference type="SAM" id="SignalP"/>
    </source>
</evidence>
<dbReference type="AlphaFoldDB" id="A0A5E7M891"/>
<dbReference type="RefSeq" id="WP_150781000.1">
    <property type="nucleotide sequence ID" value="NZ_CABVIH010000019.1"/>
</dbReference>
<reference evidence="3 4" key="1">
    <citation type="submission" date="2019-09" db="EMBL/GenBank/DDBJ databases">
        <authorList>
            <person name="Chandra G."/>
            <person name="Truman W A."/>
        </authorList>
    </citation>
    <scope>NUCLEOTIDE SEQUENCE [LARGE SCALE GENOMIC DNA]</scope>
    <source>
        <strain evidence="3">PS880</strain>
    </source>
</reference>
<dbReference type="EMBL" id="CABVIH010000019">
    <property type="protein sequence ID" value="VVP21058.1"/>
    <property type="molecule type" value="Genomic_DNA"/>
</dbReference>
<evidence type="ECO:0000256" key="1">
    <source>
        <dbReference type="SAM" id="MobiDB-lite"/>
    </source>
</evidence>
<feature type="chain" id="PRO_5022946051" description="Secreted protein" evidence="2">
    <location>
        <begin position="29"/>
        <end position="87"/>
    </location>
</feature>
<dbReference type="OrthoDB" id="6972532at2"/>
<evidence type="ECO:0008006" key="5">
    <source>
        <dbReference type="Google" id="ProtNLM"/>
    </source>
</evidence>
<dbReference type="Proteomes" id="UP000375525">
    <property type="component" value="Unassembled WGS sequence"/>
</dbReference>
<gene>
    <name evidence="3" type="ORF">PS880_03830</name>
</gene>
<evidence type="ECO:0000313" key="4">
    <source>
        <dbReference type="Proteomes" id="UP000375525"/>
    </source>
</evidence>
<accession>A0A5E7M891</accession>
<sequence length="87" mass="10033" precursor="true">MIRKHFLMALATLVIAAGVQWVPAPAYATEQGEQRREARDTRQTGRSDARQTKYDCRKDNDKSNADCRQDKRSSKQDTRSTARDIKY</sequence>
<protein>
    <recommendedName>
        <fullName evidence="5">Secreted protein</fullName>
    </recommendedName>
</protein>
<feature type="signal peptide" evidence="2">
    <location>
        <begin position="1"/>
        <end position="28"/>
    </location>
</feature>
<feature type="region of interest" description="Disordered" evidence="1">
    <location>
        <begin position="26"/>
        <end position="87"/>
    </location>
</feature>
<evidence type="ECO:0000313" key="3">
    <source>
        <dbReference type="EMBL" id="VVP21058.1"/>
    </source>
</evidence>